<keyword evidence="6" id="KW-1185">Reference proteome</keyword>
<evidence type="ECO:0000256" key="1">
    <source>
        <dbReference type="ARBA" id="ARBA00004685"/>
    </source>
</evidence>
<keyword evidence="4" id="KW-0812">Transmembrane</keyword>
<comment type="caution">
    <text evidence="5">The sequence shown here is derived from an EMBL/GenBank/DDBJ whole genome shotgun (WGS) entry which is preliminary data.</text>
</comment>
<accession>A0AAN8MKI5</accession>
<evidence type="ECO:0000313" key="5">
    <source>
        <dbReference type="EMBL" id="KAK6336844.1"/>
    </source>
</evidence>
<gene>
    <name evidence="5" type="ORF">TWF718_009632</name>
</gene>
<evidence type="ECO:0000256" key="4">
    <source>
        <dbReference type="SAM" id="Phobius"/>
    </source>
</evidence>
<keyword evidence="4" id="KW-1133">Transmembrane helix</keyword>
<protein>
    <recommendedName>
        <fullName evidence="7">Oxidase ustYa</fullName>
    </recommendedName>
</protein>
<dbReference type="Proteomes" id="UP001313282">
    <property type="component" value="Unassembled WGS sequence"/>
</dbReference>
<comment type="similarity">
    <text evidence="3">Belongs to the ustYa family.</text>
</comment>
<name>A0AAN8MKI5_9PEZI</name>
<sequence>MNDAPNHKVCEEGQAFLSGGQSKEEALWQQRPQKRKVSWYLRLLLEVVMAATIVVLLVWNSYLGQRDTIKRTPVPRLPRKLYTFRSNATLIHDKMFFNKTDTLRTLHNWIPLSSASRGYIVIKDAHKYDLPNPYTIAVDRYKDGPGYMMTVFHQLHCLSYLAEHYQQGYDGVQLTEEVAHHTAHCFNYIRQGLMCSADTTLEGKTDEGPGEGSEHECVDYDFLLQWANNHSAMKWRNVPDEATL</sequence>
<dbReference type="Pfam" id="PF11807">
    <property type="entry name" value="UstYa"/>
    <property type="match status" value="1"/>
</dbReference>
<evidence type="ECO:0000256" key="3">
    <source>
        <dbReference type="ARBA" id="ARBA00035112"/>
    </source>
</evidence>
<evidence type="ECO:0000256" key="2">
    <source>
        <dbReference type="ARBA" id="ARBA00023002"/>
    </source>
</evidence>
<keyword evidence="2" id="KW-0560">Oxidoreductase</keyword>
<evidence type="ECO:0008006" key="7">
    <source>
        <dbReference type="Google" id="ProtNLM"/>
    </source>
</evidence>
<dbReference type="GO" id="GO:0043386">
    <property type="term" value="P:mycotoxin biosynthetic process"/>
    <property type="evidence" value="ECO:0007669"/>
    <property type="project" value="InterPro"/>
</dbReference>
<evidence type="ECO:0000313" key="6">
    <source>
        <dbReference type="Proteomes" id="UP001313282"/>
    </source>
</evidence>
<dbReference type="GO" id="GO:0016491">
    <property type="term" value="F:oxidoreductase activity"/>
    <property type="evidence" value="ECO:0007669"/>
    <property type="project" value="UniProtKB-KW"/>
</dbReference>
<organism evidence="5 6">
    <name type="scientific">Orbilia javanica</name>
    <dbReference type="NCBI Taxonomy" id="47235"/>
    <lineage>
        <taxon>Eukaryota</taxon>
        <taxon>Fungi</taxon>
        <taxon>Dikarya</taxon>
        <taxon>Ascomycota</taxon>
        <taxon>Pezizomycotina</taxon>
        <taxon>Orbiliomycetes</taxon>
        <taxon>Orbiliales</taxon>
        <taxon>Orbiliaceae</taxon>
        <taxon>Orbilia</taxon>
    </lineage>
</organism>
<feature type="transmembrane region" description="Helical" evidence="4">
    <location>
        <begin position="39"/>
        <end position="59"/>
    </location>
</feature>
<dbReference type="InterPro" id="IPR021765">
    <property type="entry name" value="UstYa-like"/>
</dbReference>
<keyword evidence="4" id="KW-0472">Membrane</keyword>
<proteinExistence type="inferred from homology"/>
<dbReference type="PANTHER" id="PTHR33365">
    <property type="entry name" value="YALI0B05434P"/>
    <property type="match status" value="1"/>
</dbReference>
<comment type="pathway">
    <text evidence="1">Mycotoxin biosynthesis.</text>
</comment>
<dbReference type="AlphaFoldDB" id="A0AAN8MKI5"/>
<dbReference type="EMBL" id="JAVHNR010000007">
    <property type="protein sequence ID" value="KAK6336844.1"/>
    <property type="molecule type" value="Genomic_DNA"/>
</dbReference>
<reference evidence="5 6" key="1">
    <citation type="submission" date="2019-10" db="EMBL/GenBank/DDBJ databases">
        <authorList>
            <person name="Palmer J.M."/>
        </authorList>
    </citation>
    <scope>NUCLEOTIDE SEQUENCE [LARGE SCALE GENOMIC DNA]</scope>
    <source>
        <strain evidence="5 6">TWF718</strain>
    </source>
</reference>
<dbReference type="PANTHER" id="PTHR33365:SF11">
    <property type="entry name" value="TAT PATHWAY SIGNAL SEQUENCE"/>
    <property type="match status" value="1"/>
</dbReference>